<organism evidence="1 2">
    <name type="scientific">Epilithonimonas pallida</name>
    <dbReference type="NCBI Taxonomy" id="373671"/>
    <lineage>
        <taxon>Bacteria</taxon>
        <taxon>Pseudomonadati</taxon>
        <taxon>Bacteroidota</taxon>
        <taxon>Flavobacteriia</taxon>
        <taxon>Flavobacteriales</taxon>
        <taxon>Weeksellaceae</taxon>
        <taxon>Chryseobacterium group</taxon>
        <taxon>Epilithonimonas</taxon>
    </lineage>
</organism>
<proteinExistence type="predicted"/>
<dbReference type="EMBL" id="FXUO01000004">
    <property type="protein sequence ID" value="SMP93338.1"/>
    <property type="molecule type" value="Genomic_DNA"/>
</dbReference>
<gene>
    <name evidence="1" type="ORF">SAMN05421679_104413</name>
</gene>
<name>A0ABY1R2L3_9FLAO</name>
<dbReference type="RefSeq" id="WP_283416845.1">
    <property type="nucleotide sequence ID" value="NZ_FXUO01000004.1"/>
</dbReference>
<sequence length="77" mass="9466">MLLEIKFKGKSYLANVKKEKFTFDFKLERYNSLYSWYEIHGFQKFSCSLTCRLKHYKEFKARVFNPEYGRRFISQDS</sequence>
<reference evidence="1 2" key="1">
    <citation type="submission" date="2017-05" db="EMBL/GenBank/DDBJ databases">
        <authorList>
            <person name="Varghese N."/>
            <person name="Submissions S."/>
        </authorList>
    </citation>
    <scope>NUCLEOTIDE SEQUENCE [LARGE SCALE GENOMIC DNA]</scope>
    <source>
        <strain evidence="1 2">DSM 18015</strain>
    </source>
</reference>
<evidence type="ECO:0000313" key="2">
    <source>
        <dbReference type="Proteomes" id="UP001158050"/>
    </source>
</evidence>
<comment type="caution">
    <text evidence="1">The sequence shown here is derived from an EMBL/GenBank/DDBJ whole genome shotgun (WGS) entry which is preliminary data.</text>
</comment>
<evidence type="ECO:0000313" key="1">
    <source>
        <dbReference type="EMBL" id="SMP93338.1"/>
    </source>
</evidence>
<accession>A0ABY1R2L3</accession>
<keyword evidence="2" id="KW-1185">Reference proteome</keyword>
<protein>
    <submittedName>
        <fullName evidence="1">Uncharacterized protein</fullName>
    </submittedName>
</protein>
<dbReference type="Proteomes" id="UP001158050">
    <property type="component" value="Unassembled WGS sequence"/>
</dbReference>